<evidence type="ECO:0000313" key="12">
    <source>
        <dbReference type="Proteomes" id="UP001144372"/>
    </source>
</evidence>
<dbReference type="Gene3D" id="3.40.50.720">
    <property type="entry name" value="NAD(P)-binding Rossmann-like Domain"/>
    <property type="match status" value="1"/>
</dbReference>
<dbReference type="GO" id="GO:1902600">
    <property type="term" value="P:proton transmembrane transport"/>
    <property type="evidence" value="ECO:0007669"/>
    <property type="project" value="InterPro"/>
</dbReference>
<dbReference type="InterPro" id="IPR036721">
    <property type="entry name" value="RCK_C_sf"/>
</dbReference>
<feature type="transmembrane region" description="Helical" evidence="8">
    <location>
        <begin position="30"/>
        <end position="51"/>
    </location>
</feature>
<feature type="transmembrane region" description="Helical" evidence="8">
    <location>
        <begin position="115"/>
        <end position="134"/>
    </location>
</feature>
<evidence type="ECO:0000256" key="4">
    <source>
        <dbReference type="ARBA" id="ARBA00022538"/>
    </source>
</evidence>
<accession>A0A9W6D3P7</accession>
<evidence type="ECO:0000259" key="10">
    <source>
        <dbReference type="PROSITE" id="PS51202"/>
    </source>
</evidence>
<proteinExistence type="inferred from homology"/>
<dbReference type="InterPro" id="IPR006037">
    <property type="entry name" value="RCK_C"/>
</dbReference>
<feature type="transmembrane region" description="Helical" evidence="8">
    <location>
        <begin position="296"/>
        <end position="319"/>
    </location>
</feature>
<feature type="transmembrane region" description="Helical" evidence="8">
    <location>
        <begin position="57"/>
        <end position="74"/>
    </location>
</feature>
<dbReference type="PANTHER" id="PTHR42751">
    <property type="entry name" value="SODIUM/HYDROGEN EXCHANGER FAMILY/TRKA DOMAIN PROTEIN"/>
    <property type="match status" value="1"/>
</dbReference>
<feature type="transmembrane region" description="Helical" evidence="8">
    <location>
        <begin position="86"/>
        <end position="109"/>
    </location>
</feature>
<evidence type="ECO:0000256" key="1">
    <source>
        <dbReference type="ARBA" id="ARBA00004141"/>
    </source>
</evidence>
<dbReference type="InterPro" id="IPR003148">
    <property type="entry name" value="RCK_N"/>
</dbReference>
<dbReference type="InterPro" id="IPR036291">
    <property type="entry name" value="NAD(P)-bd_dom_sf"/>
</dbReference>
<dbReference type="GO" id="GO:0016020">
    <property type="term" value="C:membrane"/>
    <property type="evidence" value="ECO:0007669"/>
    <property type="project" value="UniProtKB-SubCell"/>
</dbReference>
<dbReference type="GO" id="GO:0008324">
    <property type="term" value="F:monoatomic cation transmembrane transporter activity"/>
    <property type="evidence" value="ECO:0007669"/>
    <property type="project" value="InterPro"/>
</dbReference>
<dbReference type="Pfam" id="PF02254">
    <property type="entry name" value="TrkA_N"/>
    <property type="match status" value="1"/>
</dbReference>
<evidence type="ECO:0000259" key="9">
    <source>
        <dbReference type="PROSITE" id="PS51201"/>
    </source>
</evidence>
<dbReference type="InterPro" id="IPR006153">
    <property type="entry name" value="Cation/H_exchanger_TM"/>
</dbReference>
<protein>
    <submittedName>
        <fullName evidence="11">Sodium/hydrogen exchanger</fullName>
    </submittedName>
</protein>
<evidence type="ECO:0000256" key="5">
    <source>
        <dbReference type="ARBA" id="ARBA00022692"/>
    </source>
</evidence>
<feature type="transmembrane region" description="Helical" evidence="8">
    <location>
        <begin position="358"/>
        <end position="385"/>
    </location>
</feature>
<dbReference type="AlphaFoldDB" id="A0A9W6D3P7"/>
<evidence type="ECO:0000256" key="6">
    <source>
        <dbReference type="ARBA" id="ARBA00022989"/>
    </source>
</evidence>
<keyword evidence="3" id="KW-0813">Transport</keyword>
<dbReference type="Gene3D" id="1.20.1530.20">
    <property type="match status" value="1"/>
</dbReference>
<dbReference type="GO" id="GO:0015297">
    <property type="term" value="F:antiporter activity"/>
    <property type="evidence" value="ECO:0007669"/>
    <property type="project" value="InterPro"/>
</dbReference>
<dbReference type="Proteomes" id="UP001144372">
    <property type="component" value="Unassembled WGS sequence"/>
</dbReference>
<feature type="transmembrane region" description="Helical" evidence="8">
    <location>
        <begin position="325"/>
        <end position="346"/>
    </location>
</feature>
<feature type="transmembrane region" description="Helical" evidence="8">
    <location>
        <begin position="178"/>
        <end position="196"/>
    </location>
</feature>
<feature type="transmembrane region" description="Helical" evidence="8">
    <location>
        <begin position="146"/>
        <end position="166"/>
    </location>
</feature>
<feature type="transmembrane region" description="Helical" evidence="8">
    <location>
        <begin position="270"/>
        <end position="289"/>
    </location>
</feature>
<dbReference type="Pfam" id="PF02080">
    <property type="entry name" value="TrkA_C"/>
    <property type="match status" value="1"/>
</dbReference>
<evidence type="ECO:0000256" key="8">
    <source>
        <dbReference type="SAM" id="Phobius"/>
    </source>
</evidence>
<feature type="transmembrane region" description="Helical" evidence="8">
    <location>
        <begin position="6"/>
        <end position="23"/>
    </location>
</feature>
<dbReference type="SUPFAM" id="SSF51735">
    <property type="entry name" value="NAD(P)-binding Rossmann-fold domains"/>
    <property type="match status" value="1"/>
</dbReference>
<comment type="similarity">
    <text evidence="2">Belongs to the monovalent cation:proton antiporter 2 (CPA2) transporter (TC 2.A.37) family.</text>
</comment>
<dbReference type="Pfam" id="PF00999">
    <property type="entry name" value="Na_H_Exchanger"/>
    <property type="match status" value="1"/>
</dbReference>
<reference evidence="11" key="1">
    <citation type="submission" date="2022-12" db="EMBL/GenBank/DDBJ databases">
        <title>Reference genome sequencing for broad-spectrum identification of bacterial and archaeal isolates by mass spectrometry.</title>
        <authorList>
            <person name="Sekiguchi Y."/>
            <person name="Tourlousse D.M."/>
        </authorList>
    </citation>
    <scope>NUCLEOTIDE SEQUENCE</scope>
    <source>
        <strain evidence="11">ASRB1</strain>
    </source>
</reference>
<keyword evidence="12" id="KW-1185">Reference proteome</keyword>
<name>A0A9W6D3P7_9BACT</name>
<evidence type="ECO:0000313" key="11">
    <source>
        <dbReference type="EMBL" id="GLI34693.1"/>
    </source>
</evidence>
<keyword evidence="4" id="KW-0630">Potassium</keyword>
<dbReference type="PANTHER" id="PTHR42751:SF3">
    <property type="entry name" value="SODIUM_GLUTAMATE SYMPORTER"/>
    <property type="match status" value="1"/>
</dbReference>
<dbReference type="PROSITE" id="PS51201">
    <property type="entry name" value="RCK_N"/>
    <property type="match status" value="1"/>
</dbReference>
<sequence>MQIPLLSDIVIIFGLAIGVLYICHQLRIPAIVGFLLTGVLAGPHGFGLIGAVHEVEVLAEIGVVLLLFTIGLEFSMKSLWQLKRSVLIGGSFQVFATLLITFLIARMLGQDVGKSIFLGFLVSLSSTAIVLKLLQERAEVDSPQGRIDLAILIFQDVVAVPMMLLIPLMKGGEGNVSGTFTMLFLKGIAIVVLAIFSARWVVPHVLFQIAKTRSRELFLLTVVVMCLSVAWLTSSIGLSLALGAFLAGLIISESEYSYQALSNLLPFRDLFTSIFFISIGMLVDSRVMLEHPVMVVLIILGILVLKTILAGGAAALLGYPFRTMVLSGLALSQIGEFSFILSKAGVKHGLLSGNAYQVFLAVSVLSMAATPFIIAQGVPIAALLMRFPMPVRLQTGLKRAPKEPVNNGQEIPKDHLLIIGYGLNGRNVARAARSAGIPYMIVEMNPVTVKKEKAKGEPIYFGDASQEAVLEHVGVHNARIMVVAIPDPVATRMVVASARSLNPRLHIITRTRYLPEMKPLYELGANEVIPEEFETSVEIFSRVLAKYLIPRDEIERLVAGVRNDGYGMLRSLSEEATTFCSPSFCDYRLYLPDVQICSLRVKEGAPIAGKTLAQVGLRKRYGVTLLSIRRNSEMVSNPGADTIFLAGDISILVGTPEKIAQIQHLFESGSEEIAPS</sequence>
<keyword evidence="7 8" id="KW-0472">Membrane</keyword>
<dbReference type="InterPro" id="IPR038770">
    <property type="entry name" value="Na+/solute_symporter_sf"/>
</dbReference>
<evidence type="ECO:0000256" key="3">
    <source>
        <dbReference type="ARBA" id="ARBA00022448"/>
    </source>
</evidence>
<dbReference type="PROSITE" id="PS51202">
    <property type="entry name" value="RCK_C"/>
    <property type="match status" value="1"/>
</dbReference>
<keyword evidence="6 8" id="KW-1133">Transmembrane helix</keyword>
<feature type="domain" description="RCK C-terminal" evidence="10">
    <location>
        <begin position="584"/>
        <end position="668"/>
    </location>
</feature>
<feature type="domain" description="RCK N-terminal" evidence="9">
    <location>
        <begin position="413"/>
        <end position="530"/>
    </location>
</feature>
<keyword evidence="4" id="KW-0406">Ion transport</keyword>
<dbReference type="Gene3D" id="3.30.70.1450">
    <property type="entry name" value="Regulator of K+ conductance, C-terminal domain"/>
    <property type="match status" value="1"/>
</dbReference>
<dbReference type="SUPFAM" id="SSF116726">
    <property type="entry name" value="TrkA C-terminal domain-like"/>
    <property type="match status" value="1"/>
</dbReference>
<evidence type="ECO:0000256" key="2">
    <source>
        <dbReference type="ARBA" id="ARBA00005551"/>
    </source>
</evidence>
<organism evidence="11 12">
    <name type="scientific">Desulforhabdus amnigena</name>
    <dbReference type="NCBI Taxonomy" id="40218"/>
    <lineage>
        <taxon>Bacteria</taxon>
        <taxon>Pseudomonadati</taxon>
        <taxon>Thermodesulfobacteriota</taxon>
        <taxon>Syntrophobacteria</taxon>
        <taxon>Syntrophobacterales</taxon>
        <taxon>Syntrophobacteraceae</taxon>
        <taxon>Desulforhabdus</taxon>
    </lineage>
</organism>
<keyword evidence="5 8" id="KW-0812">Transmembrane</keyword>
<comment type="subcellular location">
    <subcellularLocation>
        <location evidence="1">Membrane</location>
        <topology evidence="1">Multi-pass membrane protein</topology>
    </subcellularLocation>
</comment>
<gene>
    <name evidence="11" type="ORF">DAMNIGENAA_21260</name>
</gene>
<comment type="caution">
    <text evidence="11">The sequence shown here is derived from an EMBL/GenBank/DDBJ whole genome shotgun (WGS) entry which is preliminary data.</text>
</comment>
<evidence type="ECO:0000256" key="7">
    <source>
        <dbReference type="ARBA" id="ARBA00023136"/>
    </source>
</evidence>
<feature type="transmembrane region" description="Helical" evidence="8">
    <location>
        <begin position="217"/>
        <end position="250"/>
    </location>
</feature>
<dbReference type="RefSeq" id="WP_281794100.1">
    <property type="nucleotide sequence ID" value="NZ_BSDR01000001.1"/>
</dbReference>
<dbReference type="GO" id="GO:0006813">
    <property type="term" value="P:potassium ion transport"/>
    <property type="evidence" value="ECO:0007669"/>
    <property type="project" value="UniProtKB-KW"/>
</dbReference>
<keyword evidence="4" id="KW-0633">Potassium transport</keyword>
<dbReference type="EMBL" id="BSDR01000001">
    <property type="protein sequence ID" value="GLI34693.1"/>
    <property type="molecule type" value="Genomic_DNA"/>
</dbReference>